<evidence type="ECO:0000313" key="7">
    <source>
        <dbReference type="Proteomes" id="UP000317369"/>
    </source>
</evidence>
<dbReference type="InterPro" id="IPR036291">
    <property type="entry name" value="NAD(P)-bd_dom_sf"/>
</dbReference>
<dbReference type="Pfam" id="PF00107">
    <property type="entry name" value="ADH_zinc_N"/>
    <property type="match status" value="1"/>
</dbReference>
<evidence type="ECO:0000256" key="4">
    <source>
        <dbReference type="RuleBase" id="RU361277"/>
    </source>
</evidence>
<dbReference type="Pfam" id="PF08240">
    <property type="entry name" value="ADH_N"/>
    <property type="match status" value="1"/>
</dbReference>
<dbReference type="InterPro" id="IPR011032">
    <property type="entry name" value="GroES-like_sf"/>
</dbReference>
<dbReference type="PROSITE" id="PS00059">
    <property type="entry name" value="ADH_ZINC"/>
    <property type="match status" value="1"/>
</dbReference>
<dbReference type="Gene3D" id="3.40.50.720">
    <property type="entry name" value="NAD(P)-binding Rossmann-like Domain"/>
    <property type="match status" value="1"/>
</dbReference>
<dbReference type="PANTHER" id="PTHR43401">
    <property type="entry name" value="L-THREONINE 3-DEHYDROGENASE"/>
    <property type="match status" value="1"/>
</dbReference>
<evidence type="ECO:0000256" key="2">
    <source>
        <dbReference type="ARBA" id="ARBA00022833"/>
    </source>
</evidence>
<keyword evidence="7" id="KW-1185">Reference proteome</keyword>
<dbReference type="InterPro" id="IPR020843">
    <property type="entry name" value="ER"/>
</dbReference>
<comment type="similarity">
    <text evidence="4">Belongs to the zinc-containing alcohol dehydrogenase family.</text>
</comment>
<name>A0A517YSM9_9BACT</name>
<dbReference type="Gene3D" id="3.90.180.10">
    <property type="entry name" value="Medium-chain alcohol dehydrogenases, catalytic domain"/>
    <property type="match status" value="1"/>
</dbReference>
<dbReference type="EC" id="1.1.1.14" evidence="6"/>
<organism evidence="6 7">
    <name type="scientific">Poriferisphaera corsica</name>
    <dbReference type="NCBI Taxonomy" id="2528020"/>
    <lineage>
        <taxon>Bacteria</taxon>
        <taxon>Pseudomonadati</taxon>
        <taxon>Planctomycetota</taxon>
        <taxon>Phycisphaerae</taxon>
        <taxon>Phycisphaerales</taxon>
        <taxon>Phycisphaeraceae</taxon>
        <taxon>Poriferisphaera</taxon>
    </lineage>
</organism>
<dbReference type="InterPro" id="IPR002328">
    <property type="entry name" value="ADH_Zn_CS"/>
</dbReference>
<dbReference type="Proteomes" id="UP000317369">
    <property type="component" value="Chromosome"/>
</dbReference>
<keyword evidence="2 4" id="KW-0862">Zinc</keyword>
<dbReference type="SMART" id="SM00829">
    <property type="entry name" value="PKS_ER"/>
    <property type="match status" value="1"/>
</dbReference>
<evidence type="ECO:0000256" key="3">
    <source>
        <dbReference type="ARBA" id="ARBA00023002"/>
    </source>
</evidence>
<keyword evidence="1 4" id="KW-0479">Metal-binding</keyword>
<dbReference type="GO" id="GO:0008270">
    <property type="term" value="F:zinc ion binding"/>
    <property type="evidence" value="ECO:0007669"/>
    <property type="project" value="InterPro"/>
</dbReference>
<dbReference type="InterPro" id="IPR013149">
    <property type="entry name" value="ADH-like_C"/>
</dbReference>
<accession>A0A517YSM9</accession>
<evidence type="ECO:0000259" key="5">
    <source>
        <dbReference type="SMART" id="SM00829"/>
    </source>
</evidence>
<dbReference type="SUPFAM" id="SSF50129">
    <property type="entry name" value="GroES-like"/>
    <property type="match status" value="1"/>
</dbReference>
<dbReference type="SUPFAM" id="SSF51735">
    <property type="entry name" value="NAD(P)-binding Rossmann-fold domains"/>
    <property type="match status" value="1"/>
</dbReference>
<dbReference type="RefSeq" id="WP_200761628.1">
    <property type="nucleotide sequence ID" value="NZ_CP036425.1"/>
</dbReference>
<dbReference type="GO" id="GO:0003939">
    <property type="term" value="F:L-iditol 2-dehydrogenase (NAD+) activity"/>
    <property type="evidence" value="ECO:0007669"/>
    <property type="project" value="UniProtKB-EC"/>
</dbReference>
<feature type="domain" description="Enoyl reductase (ER)" evidence="5">
    <location>
        <begin position="8"/>
        <end position="327"/>
    </location>
</feature>
<evidence type="ECO:0000256" key="1">
    <source>
        <dbReference type="ARBA" id="ARBA00022723"/>
    </source>
</evidence>
<gene>
    <name evidence="6" type="primary">gutB</name>
    <name evidence="6" type="ORF">KS4_12900</name>
</gene>
<keyword evidence="3 6" id="KW-0560">Oxidoreductase</keyword>
<dbReference type="InterPro" id="IPR050129">
    <property type="entry name" value="Zn_alcohol_dh"/>
</dbReference>
<sequence length="347" mass="37250">MKQIFCLGNSSVKMGDTEIPEILNDQVLIKTAVSALCGSELHGYRNDGFGNGNNGHEAAGTIVKVGDEIKHLKEGMRVGVSAVHGCGTCEQCKHGRYTWCENGFDYTGNMHSEYFAIPALACHVIPDDVPWPVAVLISGDGLGVPFHTSTKIPADTKTVAVFGLGPIGLGNVMLQASLGRTVIGIDLAQDRLNIAKSLGAAHIINATTDVVEQIKGLTDGKGADVCIEAAGIPITAQQCFPATRTAGTVIFNGEQPSVELSPSEDFIRRDITAMGAWFYHFHEFTDMLKLYRLGFPIESLVTHIYPPEHADVAFKMMASGHTGKVLIDYAATEPLIKTDMHLQAIEA</sequence>
<protein>
    <submittedName>
        <fullName evidence="6">Sorbitol dehydrogenase</fullName>
        <ecNumber evidence="6">1.1.1.14</ecNumber>
    </submittedName>
</protein>
<dbReference type="EMBL" id="CP036425">
    <property type="protein sequence ID" value="QDU33245.1"/>
    <property type="molecule type" value="Genomic_DNA"/>
</dbReference>
<reference evidence="6 7" key="1">
    <citation type="submission" date="2019-02" db="EMBL/GenBank/DDBJ databases">
        <title>Deep-cultivation of Planctomycetes and their phenomic and genomic characterization uncovers novel biology.</title>
        <authorList>
            <person name="Wiegand S."/>
            <person name="Jogler M."/>
            <person name="Boedeker C."/>
            <person name="Pinto D."/>
            <person name="Vollmers J."/>
            <person name="Rivas-Marin E."/>
            <person name="Kohn T."/>
            <person name="Peeters S.H."/>
            <person name="Heuer A."/>
            <person name="Rast P."/>
            <person name="Oberbeckmann S."/>
            <person name="Bunk B."/>
            <person name="Jeske O."/>
            <person name="Meyerdierks A."/>
            <person name="Storesund J.E."/>
            <person name="Kallscheuer N."/>
            <person name="Luecker S."/>
            <person name="Lage O.M."/>
            <person name="Pohl T."/>
            <person name="Merkel B.J."/>
            <person name="Hornburger P."/>
            <person name="Mueller R.-W."/>
            <person name="Bruemmer F."/>
            <person name="Labrenz M."/>
            <person name="Spormann A.M."/>
            <person name="Op den Camp H."/>
            <person name="Overmann J."/>
            <person name="Amann R."/>
            <person name="Jetten M.S.M."/>
            <person name="Mascher T."/>
            <person name="Medema M.H."/>
            <person name="Devos D.P."/>
            <person name="Kaster A.-K."/>
            <person name="Ovreas L."/>
            <person name="Rohde M."/>
            <person name="Galperin M.Y."/>
            <person name="Jogler C."/>
        </authorList>
    </citation>
    <scope>NUCLEOTIDE SEQUENCE [LARGE SCALE GENOMIC DNA]</scope>
    <source>
        <strain evidence="6 7">KS4</strain>
    </source>
</reference>
<dbReference type="InterPro" id="IPR013154">
    <property type="entry name" value="ADH-like_N"/>
</dbReference>
<comment type="cofactor">
    <cofactor evidence="4">
        <name>Zn(2+)</name>
        <dbReference type="ChEBI" id="CHEBI:29105"/>
    </cofactor>
</comment>
<dbReference type="KEGG" id="pcor:KS4_12900"/>
<proteinExistence type="inferred from homology"/>
<dbReference type="PANTHER" id="PTHR43401:SF2">
    <property type="entry name" value="L-THREONINE 3-DEHYDROGENASE"/>
    <property type="match status" value="1"/>
</dbReference>
<evidence type="ECO:0000313" key="6">
    <source>
        <dbReference type="EMBL" id="QDU33245.1"/>
    </source>
</evidence>
<dbReference type="AlphaFoldDB" id="A0A517YSM9"/>